<dbReference type="InterPro" id="IPR050300">
    <property type="entry name" value="GDXG_lipolytic_enzyme"/>
</dbReference>
<dbReference type="SUPFAM" id="SSF53474">
    <property type="entry name" value="alpha/beta-Hydrolases"/>
    <property type="match status" value="1"/>
</dbReference>
<name>A0A6T7CWW0_9EUKA</name>
<evidence type="ECO:0008006" key="7">
    <source>
        <dbReference type="Google" id="ProtNLM"/>
    </source>
</evidence>
<proteinExistence type="predicted"/>
<evidence type="ECO:0000256" key="2">
    <source>
        <dbReference type="SAM" id="SignalP"/>
    </source>
</evidence>
<dbReference type="Gene3D" id="3.40.50.1820">
    <property type="entry name" value="alpha/beta hydrolase"/>
    <property type="match status" value="1"/>
</dbReference>
<evidence type="ECO:0000313" key="5">
    <source>
        <dbReference type="EMBL" id="CAD8599778.1"/>
    </source>
</evidence>
<feature type="domain" description="Peptidase S9 prolyl oligopeptidase catalytic" evidence="3">
    <location>
        <begin position="383"/>
        <end position="452"/>
    </location>
</feature>
<dbReference type="InterPro" id="IPR049492">
    <property type="entry name" value="BD-FAE-like_dom"/>
</dbReference>
<evidence type="ECO:0000313" key="6">
    <source>
        <dbReference type="EMBL" id="CAD8599779.1"/>
    </source>
</evidence>
<dbReference type="InterPro" id="IPR035992">
    <property type="entry name" value="Ricin_B-like_lectins"/>
</dbReference>
<evidence type="ECO:0000259" key="4">
    <source>
        <dbReference type="Pfam" id="PF20434"/>
    </source>
</evidence>
<dbReference type="InterPro" id="IPR001375">
    <property type="entry name" value="Peptidase_S9_cat"/>
</dbReference>
<dbReference type="Pfam" id="PF00326">
    <property type="entry name" value="Peptidase_S9"/>
    <property type="match status" value="1"/>
</dbReference>
<feature type="chain" id="PRO_5035584891" description="Peptidase S9 prolyl oligopeptidase catalytic domain-containing protein" evidence="2">
    <location>
        <begin position="26"/>
        <end position="463"/>
    </location>
</feature>
<evidence type="ECO:0000259" key="3">
    <source>
        <dbReference type="Pfam" id="PF00326"/>
    </source>
</evidence>
<dbReference type="Pfam" id="PF20434">
    <property type="entry name" value="BD-FAE"/>
    <property type="match status" value="1"/>
</dbReference>
<dbReference type="AlphaFoldDB" id="A0A6T7CWW0"/>
<dbReference type="GO" id="GO:0006508">
    <property type="term" value="P:proteolysis"/>
    <property type="evidence" value="ECO:0007669"/>
    <property type="project" value="InterPro"/>
</dbReference>
<dbReference type="EMBL" id="HBEY01006373">
    <property type="protein sequence ID" value="CAD8599779.1"/>
    <property type="molecule type" value="Transcribed_RNA"/>
</dbReference>
<organism evidence="5">
    <name type="scientific">Coccolithus braarudii</name>
    <dbReference type="NCBI Taxonomy" id="221442"/>
    <lineage>
        <taxon>Eukaryota</taxon>
        <taxon>Haptista</taxon>
        <taxon>Haptophyta</taxon>
        <taxon>Prymnesiophyceae</taxon>
        <taxon>Coccolithales</taxon>
        <taxon>Coccolithaceae</taxon>
        <taxon>Coccolithus</taxon>
    </lineage>
</organism>
<dbReference type="InterPro" id="IPR029058">
    <property type="entry name" value="AB_hydrolase_fold"/>
</dbReference>
<dbReference type="SUPFAM" id="SSF50370">
    <property type="entry name" value="Ricin B-like lectins"/>
    <property type="match status" value="1"/>
</dbReference>
<feature type="domain" description="BD-FAE-like" evidence="4">
    <location>
        <begin position="206"/>
        <end position="325"/>
    </location>
</feature>
<keyword evidence="2" id="KW-0732">Signal</keyword>
<protein>
    <recommendedName>
        <fullName evidence="7">Peptidase S9 prolyl oligopeptidase catalytic domain-containing protein</fullName>
    </recommendedName>
</protein>
<gene>
    <name evidence="5" type="ORF">CPEL01642_LOCUS3108</name>
    <name evidence="6" type="ORF">CPEL01642_LOCUS3109</name>
</gene>
<dbReference type="GO" id="GO:0008236">
    <property type="term" value="F:serine-type peptidase activity"/>
    <property type="evidence" value="ECO:0007669"/>
    <property type="project" value="InterPro"/>
</dbReference>
<dbReference type="EMBL" id="HBEY01006372">
    <property type="protein sequence ID" value="CAD8599778.1"/>
    <property type="molecule type" value="Transcribed_RNA"/>
</dbReference>
<accession>A0A6T7CWW0</accession>
<evidence type="ECO:0000256" key="1">
    <source>
        <dbReference type="ARBA" id="ARBA00022801"/>
    </source>
</evidence>
<sequence length="463" mass="50233">MQSCCRELSSMRGLLAFFLLSAAFALDDGVYRIEARLSGLALKAFDLPLCGASPDYFVSTHDQSPSDYQLFNVASIGGGAFRISVVADSRVLHADDLGTFKVSAVHSDEEDEYTHFTITTATLGGYHVSTVASGRAWELNIEGDLGTTDGAGSVFKFTSATPSPRPSGRGCFRDVAWRREDIQIIEDIEFGAAFNPATGETEVLHLDAYLPPESDDRELRPAAVLVHGGGFEGNVKNCDRQPEFAMRLVERGYVAVSIDYRQLGDYYDMGASDKAETAAVEDARAAVRFLRMVAKDYRIDPDRILMEGDSAGAITALYHGYVKDAQGEGGSGNPGYRSDVRVEIPVSGEVKQQGYCDQIHPYPANCQIDGPINHIGDFNSSEGKPALFMIHGTEDYTVPYVNGKAVYAAAQAAGIPSALVTIEGAAHVPWDEFYSNVDNMNLMMDFLYKHMGLADAECPNTNS</sequence>
<feature type="signal peptide" evidence="2">
    <location>
        <begin position="1"/>
        <end position="25"/>
    </location>
</feature>
<dbReference type="CDD" id="cd00161">
    <property type="entry name" value="beta-trefoil_Ricin-like"/>
    <property type="match status" value="1"/>
</dbReference>
<keyword evidence="1" id="KW-0378">Hydrolase</keyword>
<dbReference type="PANTHER" id="PTHR48081">
    <property type="entry name" value="AB HYDROLASE SUPERFAMILY PROTEIN C4A8.06C"/>
    <property type="match status" value="1"/>
</dbReference>
<reference evidence="5" key="1">
    <citation type="submission" date="2021-01" db="EMBL/GenBank/DDBJ databases">
        <authorList>
            <person name="Corre E."/>
            <person name="Pelletier E."/>
            <person name="Niang G."/>
            <person name="Scheremetjew M."/>
            <person name="Finn R."/>
            <person name="Kale V."/>
            <person name="Holt S."/>
            <person name="Cochrane G."/>
            <person name="Meng A."/>
            <person name="Brown T."/>
            <person name="Cohen L."/>
        </authorList>
    </citation>
    <scope>NUCLEOTIDE SEQUENCE</scope>
    <source>
        <strain evidence="5">PLY182g</strain>
    </source>
</reference>